<dbReference type="Proteomes" id="UP000807769">
    <property type="component" value="Unassembled WGS sequence"/>
</dbReference>
<feature type="non-terminal residue" evidence="1">
    <location>
        <position position="64"/>
    </location>
</feature>
<feature type="non-terminal residue" evidence="1">
    <location>
        <position position="1"/>
    </location>
</feature>
<organism evidence="1 2">
    <name type="scientific">Suillus subaureus</name>
    <dbReference type="NCBI Taxonomy" id="48587"/>
    <lineage>
        <taxon>Eukaryota</taxon>
        <taxon>Fungi</taxon>
        <taxon>Dikarya</taxon>
        <taxon>Basidiomycota</taxon>
        <taxon>Agaricomycotina</taxon>
        <taxon>Agaricomycetes</taxon>
        <taxon>Agaricomycetidae</taxon>
        <taxon>Boletales</taxon>
        <taxon>Suillineae</taxon>
        <taxon>Suillaceae</taxon>
        <taxon>Suillus</taxon>
    </lineage>
</organism>
<dbReference type="EMBL" id="JABBWG010000025">
    <property type="protein sequence ID" value="KAG1812779.1"/>
    <property type="molecule type" value="Genomic_DNA"/>
</dbReference>
<evidence type="ECO:0000313" key="2">
    <source>
        <dbReference type="Proteomes" id="UP000807769"/>
    </source>
</evidence>
<sequence length="64" mass="6864">QSALPRGAMLLGTILSSDKTNISMMTGDRVAHPLLISLTNIHMSTRLKSSSNTFVLTALLPVLK</sequence>
<name>A0A9P7E749_9AGAM</name>
<proteinExistence type="predicted"/>
<dbReference type="RefSeq" id="XP_041190802.1">
    <property type="nucleotide sequence ID" value="XM_041329518.1"/>
</dbReference>
<protein>
    <submittedName>
        <fullName evidence="1">Uncharacterized protein</fullName>
    </submittedName>
</protein>
<dbReference type="OrthoDB" id="2418900at2759"/>
<dbReference type="AlphaFoldDB" id="A0A9P7E749"/>
<evidence type="ECO:0000313" key="1">
    <source>
        <dbReference type="EMBL" id="KAG1812779.1"/>
    </source>
</evidence>
<dbReference type="InterPro" id="IPR041078">
    <property type="entry name" value="Plavaka"/>
</dbReference>
<dbReference type="GeneID" id="64623535"/>
<comment type="caution">
    <text evidence="1">The sequence shown here is derived from an EMBL/GenBank/DDBJ whole genome shotgun (WGS) entry which is preliminary data.</text>
</comment>
<keyword evidence="2" id="KW-1185">Reference proteome</keyword>
<accession>A0A9P7E749</accession>
<gene>
    <name evidence="1" type="ORF">BJ212DRAFT_1233943</name>
</gene>
<dbReference type="Pfam" id="PF18759">
    <property type="entry name" value="Plavaka"/>
    <property type="match status" value="1"/>
</dbReference>
<reference evidence="1" key="1">
    <citation type="journal article" date="2020" name="New Phytol.">
        <title>Comparative genomics reveals dynamic genome evolution in host specialist ectomycorrhizal fungi.</title>
        <authorList>
            <person name="Lofgren L.A."/>
            <person name="Nguyen N.H."/>
            <person name="Vilgalys R."/>
            <person name="Ruytinx J."/>
            <person name="Liao H.L."/>
            <person name="Branco S."/>
            <person name="Kuo A."/>
            <person name="LaButti K."/>
            <person name="Lipzen A."/>
            <person name="Andreopoulos W."/>
            <person name="Pangilinan J."/>
            <person name="Riley R."/>
            <person name="Hundley H."/>
            <person name="Na H."/>
            <person name="Barry K."/>
            <person name="Grigoriev I.V."/>
            <person name="Stajich J.E."/>
            <person name="Kennedy P.G."/>
        </authorList>
    </citation>
    <scope>NUCLEOTIDE SEQUENCE</scope>
    <source>
        <strain evidence="1">MN1</strain>
    </source>
</reference>